<dbReference type="PANTHER" id="PTHR42874">
    <property type="entry name" value="URICASE"/>
    <property type="match status" value="1"/>
</dbReference>
<dbReference type="OrthoDB" id="9809009at2"/>
<evidence type="ECO:0000256" key="2">
    <source>
        <dbReference type="ARBA" id="ARBA00009760"/>
    </source>
</evidence>
<feature type="binding site" evidence="7">
    <location>
        <position position="215"/>
    </location>
    <ligand>
        <name>5-hydroxyisourate</name>
        <dbReference type="ChEBI" id="CHEBI:18072"/>
    </ligand>
</feature>
<evidence type="ECO:0000256" key="4">
    <source>
        <dbReference type="ARBA" id="ARBA00023002"/>
    </source>
</evidence>
<dbReference type="PIRSF" id="PIRSF000241">
    <property type="entry name" value="Urate_oxidase"/>
    <property type="match status" value="1"/>
</dbReference>
<organism evidence="9 10">
    <name type="scientific">Aquabacter spiritensis</name>
    <dbReference type="NCBI Taxonomy" id="933073"/>
    <lineage>
        <taxon>Bacteria</taxon>
        <taxon>Pseudomonadati</taxon>
        <taxon>Pseudomonadota</taxon>
        <taxon>Alphaproteobacteria</taxon>
        <taxon>Hyphomicrobiales</taxon>
        <taxon>Xanthobacteraceae</taxon>
        <taxon>Aquabacter</taxon>
    </lineage>
</organism>
<dbReference type="InterPro" id="IPR002042">
    <property type="entry name" value="Uricase"/>
</dbReference>
<evidence type="ECO:0000256" key="8">
    <source>
        <dbReference type="RuleBase" id="RU004455"/>
    </source>
</evidence>
<dbReference type="PRINTS" id="PR00093">
    <property type="entry name" value="URICASE"/>
</dbReference>
<reference evidence="9 10" key="1">
    <citation type="submission" date="2019-03" db="EMBL/GenBank/DDBJ databases">
        <title>Genomic Encyclopedia of Type Strains, Phase IV (KMG-IV): sequencing the most valuable type-strain genomes for metagenomic binning, comparative biology and taxonomic classification.</title>
        <authorList>
            <person name="Goeker M."/>
        </authorList>
    </citation>
    <scope>NUCLEOTIDE SEQUENCE [LARGE SCALE GENOMIC DNA]</scope>
    <source>
        <strain evidence="9 10">DSM 9035</strain>
    </source>
</reference>
<dbReference type="RefSeq" id="WP_132028338.1">
    <property type="nucleotide sequence ID" value="NZ_SMAI01000001.1"/>
</dbReference>
<name>A0A4R3M2U9_9HYPH</name>
<evidence type="ECO:0000256" key="1">
    <source>
        <dbReference type="ARBA" id="ARBA00004831"/>
    </source>
</evidence>
<feature type="binding site" evidence="7">
    <location>
        <position position="173"/>
    </location>
    <ligand>
        <name>5-hydroxyisourate</name>
        <dbReference type="ChEBI" id="CHEBI:18072"/>
    </ligand>
</feature>
<dbReference type="UniPathway" id="UPA00394">
    <property type="reaction ID" value="UER00650"/>
</dbReference>
<feature type="binding site" evidence="7">
    <location>
        <position position="56"/>
    </location>
    <ligand>
        <name>5-hydroxyisourate</name>
        <dbReference type="ChEBI" id="CHEBI:18072"/>
    </ligand>
</feature>
<proteinExistence type="inferred from homology"/>
<dbReference type="Proteomes" id="UP000294664">
    <property type="component" value="Unassembled WGS sequence"/>
</dbReference>
<feature type="active site" description="Charge relay system" evidence="6">
    <location>
        <position position="55"/>
    </location>
</feature>
<keyword evidence="3 5" id="KW-0659">Purine metabolism</keyword>
<accession>A0A4R3M2U9</accession>
<dbReference type="Pfam" id="PF01014">
    <property type="entry name" value="Uricase"/>
    <property type="match status" value="2"/>
</dbReference>
<protein>
    <recommendedName>
        <fullName evidence="5 8">Uricase</fullName>
        <ecNumber evidence="5 8">1.7.3.3</ecNumber>
    </recommendedName>
    <alternativeName>
        <fullName evidence="5">Urate oxidase</fullName>
    </alternativeName>
</protein>
<comment type="pathway">
    <text evidence="1 5">Purine metabolism; urate degradation; (S)-allantoin from urate: step 1/3.</text>
</comment>
<evidence type="ECO:0000256" key="3">
    <source>
        <dbReference type="ARBA" id="ARBA00022631"/>
    </source>
</evidence>
<dbReference type="SUPFAM" id="SSF55620">
    <property type="entry name" value="Tetrahydrobiopterin biosynthesis enzymes-like"/>
    <property type="match status" value="2"/>
</dbReference>
<evidence type="ECO:0000256" key="7">
    <source>
        <dbReference type="PIRSR" id="PIRSR000241-2"/>
    </source>
</evidence>
<evidence type="ECO:0000256" key="5">
    <source>
        <dbReference type="PIRNR" id="PIRNR000241"/>
    </source>
</evidence>
<dbReference type="EMBL" id="SMAI01000001">
    <property type="protein sequence ID" value="TCT07534.1"/>
    <property type="molecule type" value="Genomic_DNA"/>
</dbReference>
<dbReference type="NCBIfam" id="TIGR03383">
    <property type="entry name" value="urate_oxi"/>
    <property type="match status" value="1"/>
</dbReference>
<keyword evidence="4 5" id="KW-0560">Oxidoreductase</keyword>
<feature type="binding site" evidence="7">
    <location>
        <position position="242"/>
    </location>
    <ligand>
        <name>O2</name>
        <dbReference type="ChEBI" id="CHEBI:15379"/>
    </ligand>
</feature>
<keyword evidence="10" id="KW-1185">Reference proteome</keyword>
<dbReference type="GO" id="GO:0006145">
    <property type="term" value="P:purine nucleobase catabolic process"/>
    <property type="evidence" value="ECO:0007669"/>
    <property type="project" value="TreeGrafter"/>
</dbReference>
<dbReference type="GO" id="GO:0004846">
    <property type="term" value="F:urate oxidase activity"/>
    <property type="evidence" value="ECO:0007669"/>
    <property type="project" value="UniProtKB-EC"/>
</dbReference>
<sequence>MSLVSKTYGKDRVRVMRVKRDGARHEVRELTVKAMITGDFAGAFVDADNSKMVSTDTIKNVVNVVARENLGLDTEAFCMAVAERILATYPQVETTTVTGSETKWDRLSFDGEAHPHAFTLDGNGKPFATVLATRDGMEVTSGISGFTFMKTTQSAWDNYARDPYTTIKETRDRICATAMEASWRWSAAPADYSAANATILATLIEVFATTFSESVQDSLYRMGTAALAKVPEIADISMACPNKHYLLINLEPFGLDNDNVVFLPTDEPHGQIECTVGR</sequence>
<dbReference type="EC" id="1.7.3.3" evidence="5 8"/>
<feature type="binding site" evidence="7">
    <location>
        <position position="216"/>
    </location>
    <ligand>
        <name>urate</name>
        <dbReference type="ChEBI" id="CHEBI:17775"/>
    </ligand>
</feature>
<evidence type="ECO:0000313" key="10">
    <source>
        <dbReference type="Proteomes" id="UP000294664"/>
    </source>
</evidence>
<feature type="binding site" evidence="7">
    <location>
        <position position="55"/>
    </location>
    <ligand>
        <name>urate</name>
        <dbReference type="ChEBI" id="CHEBI:17775"/>
    </ligand>
</feature>
<comment type="caution">
    <text evidence="9">The sequence shown here is derived from an EMBL/GenBank/DDBJ whole genome shotgun (WGS) entry which is preliminary data.</text>
</comment>
<feature type="binding site" evidence="7">
    <location>
        <position position="242"/>
    </location>
    <ligand>
        <name>5-hydroxyisourate</name>
        <dbReference type="ChEBI" id="CHEBI:18072"/>
    </ligand>
</feature>
<feature type="binding site" evidence="7">
    <location>
        <position position="173"/>
    </location>
    <ligand>
        <name>urate</name>
        <dbReference type="ChEBI" id="CHEBI:17775"/>
    </ligand>
</feature>
<feature type="active site" description="Charge relay system" evidence="6">
    <location>
        <position position="244"/>
    </location>
</feature>
<gene>
    <name evidence="9" type="ORF">EDC64_10152</name>
</gene>
<feature type="binding site" evidence="7">
    <location>
        <position position="216"/>
    </location>
    <ligand>
        <name>5-hydroxyisourate</name>
        <dbReference type="ChEBI" id="CHEBI:18072"/>
    </ligand>
</feature>
<evidence type="ECO:0000313" key="9">
    <source>
        <dbReference type="EMBL" id="TCT07534.1"/>
    </source>
</evidence>
<dbReference type="AlphaFoldDB" id="A0A4R3M2U9"/>
<dbReference type="PANTHER" id="PTHR42874:SF1">
    <property type="entry name" value="URICASE"/>
    <property type="match status" value="1"/>
</dbReference>
<dbReference type="Gene3D" id="3.10.270.10">
    <property type="entry name" value="Urate Oxidase"/>
    <property type="match status" value="1"/>
</dbReference>
<evidence type="ECO:0000256" key="6">
    <source>
        <dbReference type="PIRSR" id="PIRSR000241-1"/>
    </source>
</evidence>
<comment type="catalytic activity">
    <reaction evidence="5 8">
        <text>urate + O2 + H2O = 5-hydroxyisourate + H2O2</text>
        <dbReference type="Rhea" id="RHEA:21368"/>
        <dbReference type="ChEBI" id="CHEBI:15377"/>
        <dbReference type="ChEBI" id="CHEBI:15379"/>
        <dbReference type="ChEBI" id="CHEBI:16240"/>
        <dbReference type="ChEBI" id="CHEBI:17775"/>
        <dbReference type="ChEBI" id="CHEBI:18072"/>
        <dbReference type="EC" id="1.7.3.3"/>
    </reaction>
</comment>
<feature type="binding site" evidence="7">
    <location>
        <position position="242"/>
    </location>
    <ligand>
        <name>urate</name>
        <dbReference type="ChEBI" id="CHEBI:17775"/>
    </ligand>
</feature>
<comment type="function">
    <text evidence="5 8">Catalyzes the oxidation of uric acid to 5-hydroxyisourate, which is further processed to form (S)-allantoin.</text>
</comment>
<feature type="binding site" evidence="7">
    <location>
        <position position="55"/>
    </location>
    <ligand>
        <name>O2</name>
        <dbReference type="ChEBI" id="CHEBI:15379"/>
    </ligand>
</feature>
<feature type="binding site" evidence="7">
    <location>
        <position position="215"/>
    </location>
    <ligand>
        <name>urate</name>
        <dbReference type="ChEBI" id="CHEBI:17775"/>
    </ligand>
</feature>
<feature type="binding site" evidence="7">
    <location>
        <position position="56"/>
    </location>
    <ligand>
        <name>urate</name>
        <dbReference type="ChEBI" id="CHEBI:17775"/>
    </ligand>
</feature>
<feature type="active site" description="Charge relay system" evidence="6">
    <location>
        <position position="10"/>
    </location>
</feature>
<dbReference type="GO" id="GO:0019628">
    <property type="term" value="P:urate catabolic process"/>
    <property type="evidence" value="ECO:0007669"/>
    <property type="project" value="UniProtKB-UniPathway"/>
</dbReference>
<comment type="similarity">
    <text evidence="2 5 8">Belongs to the uricase family.</text>
</comment>
<feature type="binding site" evidence="7">
    <location>
        <position position="55"/>
    </location>
    <ligand>
        <name>5-hydroxyisourate</name>
        <dbReference type="ChEBI" id="CHEBI:18072"/>
    </ligand>
</feature>